<evidence type="ECO:0000259" key="11">
    <source>
        <dbReference type="SMART" id="SM00479"/>
    </source>
</evidence>
<feature type="compositionally biased region" description="Low complexity" evidence="10">
    <location>
        <begin position="503"/>
        <end position="513"/>
    </location>
</feature>
<evidence type="ECO:0000256" key="5">
    <source>
        <dbReference type="ARBA" id="ARBA00022722"/>
    </source>
</evidence>
<evidence type="ECO:0000256" key="9">
    <source>
        <dbReference type="ARBA" id="ARBA00025599"/>
    </source>
</evidence>
<evidence type="ECO:0000256" key="6">
    <source>
        <dbReference type="ARBA" id="ARBA00022801"/>
    </source>
</evidence>
<proteinExistence type="inferred from homology"/>
<dbReference type="SMART" id="SM00479">
    <property type="entry name" value="EXOIII"/>
    <property type="match status" value="1"/>
</dbReference>
<name>A0AAD6IVM7_DREDA</name>
<keyword evidence="8" id="KW-0539">Nucleus</keyword>
<dbReference type="GO" id="GO:0005634">
    <property type="term" value="C:nucleus"/>
    <property type="evidence" value="ECO:0007669"/>
    <property type="project" value="UniProtKB-SubCell"/>
</dbReference>
<evidence type="ECO:0000256" key="1">
    <source>
        <dbReference type="ARBA" id="ARBA00004123"/>
    </source>
</evidence>
<dbReference type="GO" id="GO:0000027">
    <property type="term" value="P:ribosomal large subunit assembly"/>
    <property type="evidence" value="ECO:0007669"/>
    <property type="project" value="TreeGrafter"/>
</dbReference>
<dbReference type="CDD" id="cd06144">
    <property type="entry name" value="REX4_like"/>
    <property type="match status" value="1"/>
</dbReference>
<sequence length="752" mass="80773">MGPAKPGVLPLAIRDEDRRLDILFDIADSRSHRERHTGIRGDASLVRPGIVDDDAAGVIVRHPVGLLEEVDGDLVPAGEYQVHNIPFGSRHLASEAGENGSRVHAGGDKDDMWIAQSKVELLHPRQGFVEMDEADRAVMRGFALAARGGRIVVVRRAVAGARLSLFVGAIFGDEHGVPPARVQQQVDDCTDGEEDKDRAAFPAKANGGRAPIGRAVVKEGRGLWTAEVVFVAVLWRRGHGGGSGGIELANPPSLLEEPCQPGGGADTHAVDAGEGEISRSDEAGDERCRWEGYCGGKEAGERGGSQTRFHNRQSWPLIPAAATRTTMTTSPTRIAIPPGHRSRIRSRSHSVTTIVPSAVSAGSQISEPARPAAKAWRRRFGRPAAPSILLLLWDVKFSLRDPPSSSTPNMRNVPPAVAQSLKRKSVGDETGSDRKSRLSSPPKRRKIVPANATTTAMASPSSFASRPANGDSNGKLILRTTAAATRAQKQSGVSDPLTPSNPAPVAASTVSSSAADKASEAGRYIAIDCEMVGVGPPGNEQSALARVSLVNYNGHCVLDTFVRPKERVADWRTWVSGVSAKDMVNAITLEEAQQRVHEIIEGKILVGHAIHNDLDALFLSHPKRDTRDTANHTPFRKLVKQKHPGLKRLAKAVLGVDIQGSAHSSVEDARVTMMLYRKEKKEFEKQAAERYGFAQRGKQKQMPKGNKKKKRKKKAQAGEADTKAGDDSDGSSSDGGEEEAPVEAEDFDDWLG</sequence>
<protein>
    <recommendedName>
        <fullName evidence="3">RNA exonuclease 4</fullName>
    </recommendedName>
</protein>
<dbReference type="PANTHER" id="PTHR12801:SF45">
    <property type="entry name" value="RNA EXONUCLEASE 4"/>
    <property type="match status" value="1"/>
</dbReference>
<dbReference type="Gene3D" id="3.30.420.10">
    <property type="entry name" value="Ribonuclease H-like superfamily/Ribonuclease H"/>
    <property type="match status" value="1"/>
</dbReference>
<feature type="region of interest" description="Disordered" evidence="10">
    <location>
        <begin position="690"/>
        <end position="752"/>
    </location>
</feature>
<accession>A0AAD6IVM7</accession>
<evidence type="ECO:0000313" key="12">
    <source>
        <dbReference type="EMBL" id="KAJ6259266.1"/>
    </source>
</evidence>
<feature type="compositionally biased region" description="Basic residues" evidence="10">
    <location>
        <begin position="697"/>
        <end position="715"/>
    </location>
</feature>
<dbReference type="SUPFAM" id="SSF53098">
    <property type="entry name" value="Ribonuclease H-like"/>
    <property type="match status" value="1"/>
</dbReference>
<dbReference type="Pfam" id="PF00929">
    <property type="entry name" value="RNase_T"/>
    <property type="match status" value="1"/>
</dbReference>
<comment type="similarity">
    <text evidence="2">Belongs to the REXO4 family.</text>
</comment>
<keyword evidence="7" id="KW-0269">Exonuclease</keyword>
<dbReference type="InterPro" id="IPR012337">
    <property type="entry name" value="RNaseH-like_sf"/>
</dbReference>
<evidence type="ECO:0000313" key="13">
    <source>
        <dbReference type="Proteomes" id="UP001221413"/>
    </source>
</evidence>
<keyword evidence="5" id="KW-0540">Nuclease</keyword>
<dbReference type="EMBL" id="JAQGDS010000007">
    <property type="protein sequence ID" value="KAJ6259266.1"/>
    <property type="molecule type" value="Genomic_DNA"/>
</dbReference>
<feature type="region of interest" description="Disordered" evidence="10">
    <location>
        <begin position="402"/>
        <end position="513"/>
    </location>
</feature>
<comment type="function">
    <text evidence="9">Exoribonuclease involved in ribosome biosynthesis. Involved in the processing of ITS1, the internal transcribed spacer localized between the 18S and 5.8S rRNAs.</text>
</comment>
<dbReference type="FunFam" id="3.30.420.10:FF:000007">
    <property type="entry name" value="Interferon-stimulated exonuclease gene 20"/>
    <property type="match status" value="1"/>
</dbReference>
<dbReference type="AlphaFoldDB" id="A0AAD6IVM7"/>
<dbReference type="Proteomes" id="UP001221413">
    <property type="component" value="Unassembled WGS sequence"/>
</dbReference>
<dbReference type="InterPro" id="IPR037431">
    <property type="entry name" value="REX4_DEDDh_dom"/>
</dbReference>
<evidence type="ECO:0000256" key="2">
    <source>
        <dbReference type="ARBA" id="ARBA00010489"/>
    </source>
</evidence>
<keyword evidence="6" id="KW-0378">Hydrolase</keyword>
<feature type="domain" description="Exonuclease" evidence="11">
    <location>
        <begin position="523"/>
        <end position="685"/>
    </location>
</feature>
<evidence type="ECO:0000256" key="10">
    <source>
        <dbReference type="SAM" id="MobiDB-lite"/>
    </source>
</evidence>
<keyword evidence="13" id="KW-1185">Reference proteome</keyword>
<feature type="compositionally biased region" description="Polar residues" evidence="10">
    <location>
        <begin position="451"/>
        <end position="464"/>
    </location>
</feature>
<evidence type="ECO:0000256" key="7">
    <source>
        <dbReference type="ARBA" id="ARBA00022839"/>
    </source>
</evidence>
<evidence type="ECO:0000256" key="4">
    <source>
        <dbReference type="ARBA" id="ARBA00022552"/>
    </source>
</evidence>
<comment type="caution">
    <text evidence="12">The sequence shown here is derived from an EMBL/GenBank/DDBJ whole genome shotgun (WGS) entry which is preliminary data.</text>
</comment>
<organism evidence="12 13">
    <name type="scientific">Drechslerella dactyloides</name>
    <name type="common">Nematode-trapping fungus</name>
    <name type="synonym">Arthrobotrys dactyloides</name>
    <dbReference type="NCBI Taxonomy" id="74499"/>
    <lineage>
        <taxon>Eukaryota</taxon>
        <taxon>Fungi</taxon>
        <taxon>Dikarya</taxon>
        <taxon>Ascomycota</taxon>
        <taxon>Pezizomycotina</taxon>
        <taxon>Orbiliomycetes</taxon>
        <taxon>Orbiliales</taxon>
        <taxon>Orbiliaceae</taxon>
        <taxon>Drechslerella</taxon>
    </lineage>
</organism>
<feature type="compositionally biased region" description="Acidic residues" evidence="10">
    <location>
        <begin position="735"/>
        <end position="752"/>
    </location>
</feature>
<dbReference type="GO" id="GO:0006364">
    <property type="term" value="P:rRNA processing"/>
    <property type="evidence" value="ECO:0007669"/>
    <property type="project" value="UniProtKB-KW"/>
</dbReference>
<dbReference type="PANTHER" id="PTHR12801">
    <property type="entry name" value="RNA EXONUCLEASE REXO1 / RECO3 FAMILY MEMBER-RELATED"/>
    <property type="match status" value="1"/>
</dbReference>
<gene>
    <name evidence="12" type="ORF">Dda_6165</name>
</gene>
<evidence type="ECO:0000256" key="8">
    <source>
        <dbReference type="ARBA" id="ARBA00023242"/>
    </source>
</evidence>
<dbReference type="GO" id="GO:0003676">
    <property type="term" value="F:nucleic acid binding"/>
    <property type="evidence" value="ECO:0007669"/>
    <property type="project" value="InterPro"/>
</dbReference>
<reference evidence="12" key="1">
    <citation type="submission" date="2023-01" db="EMBL/GenBank/DDBJ databases">
        <title>The chitinases involved in constricting ring structure development in the nematode-trapping fungus Drechslerella dactyloides.</title>
        <authorList>
            <person name="Wang R."/>
            <person name="Zhang L."/>
            <person name="Tang P."/>
            <person name="Li S."/>
            <person name="Liang L."/>
        </authorList>
    </citation>
    <scope>NUCLEOTIDE SEQUENCE</scope>
    <source>
        <strain evidence="12">YMF1.00031</strain>
    </source>
</reference>
<dbReference type="InterPro" id="IPR047021">
    <property type="entry name" value="REXO1/3/4-like"/>
</dbReference>
<comment type="subcellular location">
    <subcellularLocation>
        <location evidence="1">Nucleus</location>
    </subcellularLocation>
</comment>
<dbReference type="InterPro" id="IPR013520">
    <property type="entry name" value="Ribonucl_H"/>
</dbReference>
<evidence type="ECO:0000256" key="3">
    <source>
        <dbReference type="ARBA" id="ARBA00016937"/>
    </source>
</evidence>
<keyword evidence="4" id="KW-0698">rRNA processing</keyword>
<dbReference type="InterPro" id="IPR036397">
    <property type="entry name" value="RNaseH_sf"/>
</dbReference>
<feature type="compositionally biased region" description="Basic and acidic residues" evidence="10">
    <location>
        <begin position="425"/>
        <end position="436"/>
    </location>
</feature>
<dbReference type="GO" id="GO:0008408">
    <property type="term" value="F:3'-5' exonuclease activity"/>
    <property type="evidence" value="ECO:0007669"/>
    <property type="project" value="InterPro"/>
</dbReference>